<keyword evidence="1" id="KW-0472">Membrane</keyword>
<organism evidence="4 5">
    <name type="scientific">Euzebya pacifica</name>
    <dbReference type="NCBI Taxonomy" id="1608957"/>
    <lineage>
        <taxon>Bacteria</taxon>
        <taxon>Bacillati</taxon>
        <taxon>Actinomycetota</taxon>
        <taxon>Nitriliruptoria</taxon>
        <taxon>Euzebyales</taxon>
    </lineage>
</organism>
<feature type="transmembrane region" description="Helical" evidence="1">
    <location>
        <begin position="111"/>
        <end position="133"/>
    </location>
</feature>
<dbReference type="Proteomes" id="UP000264006">
    <property type="component" value="Chromosome"/>
</dbReference>
<dbReference type="SMART" id="SM00052">
    <property type="entry name" value="EAL"/>
    <property type="match status" value="1"/>
</dbReference>
<feature type="transmembrane region" description="Helical" evidence="1">
    <location>
        <begin position="53"/>
        <end position="70"/>
    </location>
</feature>
<feature type="transmembrane region" description="Helical" evidence="1">
    <location>
        <begin position="176"/>
        <end position="194"/>
    </location>
</feature>
<gene>
    <name evidence="4" type="ORF">DVS28_a4208</name>
</gene>
<feature type="transmembrane region" description="Helical" evidence="1">
    <location>
        <begin position="21"/>
        <end position="41"/>
    </location>
</feature>
<dbReference type="NCBIfam" id="TIGR00254">
    <property type="entry name" value="GGDEF"/>
    <property type="match status" value="1"/>
</dbReference>
<reference evidence="4 5" key="1">
    <citation type="submission" date="2018-09" db="EMBL/GenBank/DDBJ databases">
        <title>Complete genome sequence of Euzebya sp. DY32-46 isolated from seawater of Pacific Ocean.</title>
        <authorList>
            <person name="Xu L."/>
            <person name="Wu Y.-H."/>
            <person name="Xu X.-W."/>
        </authorList>
    </citation>
    <scope>NUCLEOTIDE SEQUENCE [LARGE SCALE GENOMIC DNA]</scope>
    <source>
        <strain evidence="4 5">DY32-46</strain>
    </source>
</reference>
<dbReference type="InterPro" id="IPR001633">
    <property type="entry name" value="EAL_dom"/>
</dbReference>
<evidence type="ECO:0000259" key="2">
    <source>
        <dbReference type="PROSITE" id="PS50883"/>
    </source>
</evidence>
<dbReference type="InterPro" id="IPR000160">
    <property type="entry name" value="GGDEF_dom"/>
</dbReference>
<sequence length="901" mass="95476">MQTHSEERHDLPTATTPVRSGRTGLVLWAVGAACLLGALLWRSGLPATQVRTSYGLAMGIGAAAIAVGAVRARLRRVPHGRAWLAFGLGLGAAMGGGAWETLAVPEGSHPGYLIVLAVGVPLVAGSLPILIGLSRARLDGVLDSVLVAGAGMLWAWELQFQPTTTDALDRAHLTPLAFVGLCSAMATVALLTGTHGRISRTSWLMSAGFGMQAAAIVVLPDTLAGRPYAHSGLGTGMMILGVLPLVAAVWVAAANRPQAVTPRPRVLRWWAPAALAVGSWVLQTVVGDHLDGLPGDRFEQGLTVVVGTTLVTRVVLMVRSEQEAMGALESQRQRLETILGDAQDHVLLVDEAFVVRDQLTFPAAATPAAPEGLTGVCLLDRLHPEDAALMRRGRLLAAAQPGISHRQELRLADPDRVVWIEGTIADHTDDPLIGCLVVTFRDITDRRLAEDELFRQARIDELTDLPNRNAVRTEAETQLLGASAAHPVALLYADLDRLKVVNDSLGHHVGDQVIVAVARRWAQLIGNRGTVGRVGGDEFVIVLPDTTDVDPMATAQQLIDALEQPLDLHGLALTVTASIGVATVVEPSTTVDDGLRDADAALYVAKNDGGNRARAFDPAMHAAAVERLRLEQELRVALRDGTIDIHLQPLVDLPTETPVSFEALVRWHLADSGMVPADRLIAMAEETGLIVPLGDHVLRRACDAMHRIRTEVGLPMSVAVNTSVIQLLQPAFVSTVLTTLAETNLPAEALVLEVTESLLLDEDGVALSALTALRHAGVGVSLDDFGTGYSSLSHLGTFPLDELKLDRRLVATANDSVAGAAVLGGIVRIAETIGLRVVAEGLEVAADAQRVRAAGVQLGQGWHFARPMPVEDAVAWLRARFPTARRGRHVADLAPVADGGA</sequence>
<feature type="transmembrane region" description="Helical" evidence="1">
    <location>
        <begin position="266"/>
        <end position="286"/>
    </location>
</feature>
<dbReference type="PROSITE" id="PS50883">
    <property type="entry name" value="EAL"/>
    <property type="match status" value="1"/>
</dbReference>
<dbReference type="RefSeq" id="WP_164710836.1">
    <property type="nucleotide sequence ID" value="NZ_CP031165.1"/>
</dbReference>
<feature type="transmembrane region" description="Helical" evidence="1">
    <location>
        <begin position="82"/>
        <end position="99"/>
    </location>
</feature>
<feature type="transmembrane region" description="Helical" evidence="1">
    <location>
        <begin position="201"/>
        <end position="220"/>
    </location>
</feature>
<dbReference type="SUPFAM" id="SSF55073">
    <property type="entry name" value="Nucleotide cyclase"/>
    <property type="match status" value="1"/>
</dbReference>
<dbReference type="InterPro" id="IPR035919">
    <property type="entry name" value="EAL_sf"/>
</dbReference>
<dbReference type="CDD" id="cd01949">
    <property type="entry name" value="GGDEF"/>
    <property type="match status" value="1"/>
</dbReference>
<dbReference type="SMART" id="SM00267">
    <property type="entry name" value="GGDEF"/>
    <property type="match status" value="1"/>
</dbReference>
<dbReference type="InterPro" id="IPR043128">
    <property type="entry name" value="Rev_trsase/Diguanyl_cyclase"/>
</dbReference>
<dbReference type="Gene3D" id="3.20.20.450">
    <property type="entry name" value="EAL domain"/>
    <property type="match status" value="1"/>
</dbReference>
<evidence type="ECO:0000259" key="3">
    <source>
        <dbReference type="PROSITE" id="PS50887"/>
    </source>
</evidence>
<evidence type="ECO:0000256" key="1">
    <source>
        <dbReference type="SAM" id="Phobius"/>
    </source>
</evidence>
<dbReference type="PROSITE" id="PS50887">
    <property type="entry name" value="GGDEF"/>
    <property type="match status" value="1"/>
</dbReference>
<name>A0A346Y328_9ACTN</name>
<dbReference type="KEGG" id="euz:DVS28_a4208"/>
<dbReference type="SUPFAM" id="SSF141868">
    <property type="entry name" value="EAL domain-like"/>
    <property type="match status" value="1"/>
</dbReference>
<evidence type="ECO:0000313" key="5">
    <source>
        <dbReference type="Proteomes" id="UP000264006"/>
    </source>
</evidence>
<dbReference type="InterPro" id="IPR035965">
    <property type="entry name" value="PAS-like_dom_sf"/>
</dbReference>
<feature type="transmembrane region" description="Helical" evidence="1">
    <location>
        <begin position="232"/>
        <end position="254"/>
    </location>
</feature>
<dbReference type="SUPFAM" id="SSF55785">
    <property type="entry name" value="PYP-like sensor domain (PAS domain)"/>
    <property type="match status" value="1"/>
</dbReference>
<dbReference type="Pfam" id="PF00563">
    <property type="entry name" value="EAL"/>
    <property type="match status" value="1"/>
</dbReference>
<feature type="transmembrane region" description="Helical" evidence="1">
    <location>
        <begin position="140"/>
        <end position="156"/>
    </location>
</feature>
<dbReference type="InterPro" id="IPR052155">
    <property type="entry name" value="Biofilm_reg_signaling"/>
</dbReference>
<protein>
    <submittedName>
        <fullName evidence="4">Diguanylate cyclase/phosphodiesterase (GGDEF &amp; EAL domains) with PAS/PAC sensor(S)</fullName>
    </submittedName>
</protein>
<dbReference type="CDD" id="cd01948">
    <property type="entry name" value="EAL"/>
    <property type="match status" value="1"/>
</dbReference>
<proteinExistence type="predicted"/>
<dbReference type="EMBL" id="CP031165">
    <property type="protein sequence ID" value="AXV08875.1"/>
    <property type="molecule type" value="Genomic_DNA"/>
</dbReference>
<dbReference type="AlphaFoldDB" id="A0A346Y328"/>
<keyword evidence="5" id="KW-1185">Reference proteome</keyword>
<dbReference type="Gene3D" id="3.30.70.270">
    <property type="match status" value="1"/>
</dbReference>
<feature type="domain" description="EAL" evidence="2">
    <location>
        <begin position="627"/>
        <end position="881"/>
    </location>
</feature>
<dbReference type="PANTHER" id="PTHR44757:SF2">
    <property type="entry name" value="BIOFILM ARCHITECTURE MAINTENANCE PROTEIN MBAA"/>
    <property type="match status" value="1"/>
</dbReference>
<dbReference type="InterPro" id="IPR029787">
    <property type="entry name" value="Nucleotide_cyclase"/>
</dbReference>
<keyword evidence="1" id="KW-0812">Transmembrane</keyword>
<dbReference type="PANTHER" id="PTHR44757">
    <property type="entry name" value="DIGUANYLATE CYCLASE DGCP"/>
    <property type="match status" value="1"/>
</dbReference>
<dbReference type="Pfam" id="PF00990">
    <property type="entry name" value="GGDEF"/>
    <property type="match status" value="1"/>
</dbReference>
<feature type="domain" description="GGDEF" evidence="3">
    <location>
        <begin position="486"/>
        <end position="618"/>
    </location>
</feature>
<accession>A0A346Y328</accession>
<keyword evidence="1" id="KW-1133">Transmembrane helix</keyword>
<evidence type="ECO:0000313" key="4">
    <source>
        <dbReference type="EMBL" id="AXV08875.1"/>
    </source>
</evidence>
<dbReference type="Gene3D" id="3.30.450.20">
    <property type="entry name" value="PAS domain"/>
    <property type="match status" value="1"/>
</dbReference>